<comment type="caution">
    <text evidence="1">The sequence shown here is derived from an EMBL/GenBank/DDBJ whole genome shotgun (WGS) entry which is preliminary data.</text>
</comment>
<sequence>MAAGTGVNCEECPEKRIGKCNGDDLRCVCYKCPRKLAECLCVRYCRETESVLYFEEEHL</sequence>
<dbReference type="OrthoDB" id="1913367at2"/>
<keyword evidence="2" id="KW-1185">Reference proteome</keyword>
<evidence type="ECO:0000313" key="1">
    <source>
        <dbReference type="EMBL" id="PRR80747.1"/>
    </source>
</evidence>
<gene>
    <name evidence="1" type="ORF">CLVI_29750</name>
</gene>
<evidence type="ECO:0000313" key="2">
    <source>
        <dbReference type="Proteomes" id="UP000239471"/>
    </source>
</evidence>
<reference evidence="1 2" key="1">
    <citation type="submission" date="2018-03" db="EMBL/GenBank/DDBJ databases">
        <title>Genome sequence of Clostridium vincentii DSM 10228.</title>
        <authorList>
            <person name="Poehlein A."/>
            <person name="Daniel R."/>
        </authorList>
    </citation>
    <scope>NUCLEOTIDE SEQUENCE [LARGE SCALE GENOMIC DNA]</scope>
    <source>
        <strain evidence="1 2">DSM 10228</strain>
    </source>
</reference>
<dbReference type="AlphaFoldDB" id="A0A2T0BAC0"/>
<name>A0A2T0BAC0_9CLOT</name>
<protein>
    <submittedName>
        <fullName evidence="1">Uncharacterized protein</fullName>
    </submittedName>
</protein>
<dbReference type="EMBL" id="PVXQ01000043">
    <property type="protein sequence ID" value="PRR80747.1"/>
    <property type="molecule type" value="Genomic_DNA"/>
</dbReference>
<dbReference type="Proteomes" id="UP000239471">
    <property type="component" value="Unassembled WGS sequence"/>
</dbReference>
<accession>A0A2T0BAC0</accession>
<organism evidence="1 2">
    <name type="scientific">Clostridium vincentii</name>
    <dbReference type="NCBI Taxonomy" id="52704"/>
    <lineage>
        <taxon>Bacteria</taxon>
        <taxon>Bacillati</taxon>
        <taxon>Bacillota</taxon>
        <taxon>Clostridia</taxon>
        <taxon>Eubacteriales</taxon>
        <taxon>Clostridiaceae</taxon>
        <taxon>Clostridium</taxon>
    </lineage>
</organism>
<proteinExistence type="predicted"/>
<dbReference type="RefSeq" id="WP_106060880.1">
    <property type="nucleotide sequence ID" value="NZ_PVXQ01000043.1"/>
</dbReference>